<evidence type="ECO:0000313" key="3">
    <source>
        <dbReference type="Proteomes" id="UP000031338"/>
    </source>
</evidence>
<dbReference type="EMBL" id="JRVC01000007">
    <property type="protein sequence ID" value="KHS46914.1"/>
    <property type="molecule type" value="Genomic_DNA"/>
</dbReference>
<feature type="region of interest" description="Disordered" evidence="1">
    <location>
        <begin position="89"/>
        <end position="116"/>
    </location>
</feature>
<dbReference type="RefSeq" id="WP_039333482.1">
    <property type="nucleotide sequence ID" value="NZ_JRVC01000007.1"/>
</dbReference>
<evidence type="ECO:0000256" key="1">
    <source>
        <dbReference type="SAM" id="MobiDB-lite"/>
    </source>
</evidence>
<dbReference type="PATRIC" id="fig|48936.3.peg.1759"/>
<sequence>MSDARSTYRYAVLLLGGSVLVVGALIASGLSSKASAPAQADIATAENAAALQRQSAFEKWADEGEMAEGKGRLIGEVELDGKMVELRQLPDGVEPGHPDQDLPADEVAAGRGEPAP</sequence>
<dbReference type="AlphaFoldDB" id="A0A0B8ZKQ2"/>
<reference evidence="2 3" key="1">
    <citation type="submission" date="2014-10" db="EMBL/GenBank/DDBJ databases">
        <title>Draft genome sequence of Novosphingobium subterraneum DSM 12447.</title>
        <authorList>
            <person name="Gan H.M."/>
            <person name="Gan H.Y."/>
            <person name="Savka M.A."/>
        </authorList>
    </citation>
    <scope>NUCLEOTIDE SEQUENCE [LARGE SCALE GENOMIC DNA]</scope>
    <source>
        <strain evidence="2 3">DSM 12447</strain>
    </source>
</reference>
<dbReference type="Proteomes" id="UP000031338">
    <property type="component" value="Unassembled WGS sequence"/>
</dbReference>
<name>A0A0B8ZKQ2_9SPHN</name>
<protein>
    <submittedName>
        <fullName evidence="2">Uncharacterized protein</fullName>
    </submittedName>
</protein>
<comment type="caution">
    <text evidence="2">The sequence shown here is derived from an EMBL/GenBank/DDBJ whole genome shotgun (WGS) entry which is preliminary data.</text>
</comment>
<accession>A0A0B8ZKQ2</accession>
<evidence type="ECO:0000313" key="2">
    <source>
        <dbReference type="EMBL" id="KHS46914.1"/>
    </source>
</evidence>
<organism evidence="2 3">
    <name type="scientific">Novosphingobium subterraneum</name>
    <dbReference type="NCBI Taxonomy" id="48936"/>
    <lineage>
        <taxon>Bacteria</taxon>
        <taxon>Pseudomonadati</taxon>
        <taxon>Pseudomonadota</taxon>
        <taxon>Alphaproteobacteria</taxon>
        <taxon>Sphingomonadales</taxon>
        <taxon>Sphingomonadaceae</taxon>
        <taxon>Novosphingobium</taxon>
    </lineage>
</organism>
<proteinExistence type="predicted"/>
<gene>
    <name evidence="2" type="ORF">NJ75_01750</name>
</gene>
<keyword evidence="3" id="KW-1185">Reference proteome</keyword>